<keyword evidence="2" id="KW-1185">Reference proteome</keyword>
<dbReference type="Proteomes" id="UP001144978">
    <property type="component" value="Unassembled WGS sequence"/>
</dbReference>
<sequence length="224" mass="25444">MRTTSRYSELGCLGRAQYTWDKRTPAKAWTYYTSSKVYPTELNSAETSKATGQIGHYSSDAKCPQYEKKNTSGDSPQVEGNGGIAEGDNESPVLNNDEVEVIEDDQEYSLSDFGGLQYESEREDNLSPNEDNTNSLLFGGMRIAPFKELLEELVHAHSMAIQPGRNLRHAWLYDAKVYLLIKIRIEVSTYAIKLRKFYITLGCDGEEQSKRVHAYDRREHLEVV</sequence>
<protein>
    <submittedName>
        <fullName evidence="1">Uncharacterized protein</fullName>
    </submittedName>
</protein>
<evidence type="ECO:0000313" key="2">
    <source>
        <dbReference type="Proteomes" id="UP001144978"/>
    </source>
</evidence>
<reference evidence="1" key="1">
    <citation type="submission" date="2022-08" db="EMBL/GenBank/DDBJ databases">
        <title>Genome Sequence of Pycnoporus sanguineus.</title>
        <authorList>
            <person name="Buettner E."/>
        </authorList>
    </citation>
    <scope>NUCLEOTIDE SEQUENCE</scope>
    <source>
        <strain evidence="1">CG-C14</strain>
    </source>
</reference>
<dbReference type="EMBL" id="JANSHE010000088">
    <property type="protein sequence ID" value="KAJ3017176.1"/>
    <property type="molecule type" value="Genomic_DNA"/>
</dbReference>
<comment type="caution">
    <text evidence="1">The sequence shown here is derived from an EMBL/GenBank/DDBJ whole genome shotgun (WGS) entry which is preliminary data.</text>
</comment>
<evidence type="ECO:0000313" key="1">
    <source>
        <dbReference type="EMBL" id="KAJ3017176.1"/>
    </source>
</evidence>
<organism evidence="1 2">
    <name type="scientific">Trametes sanguinea</name>
    <dbReference type="NCBI Taxonomy" id="158606"/>
    <lineage>
        <taxon>Eukaryota</taxon>
        <taxon>Fungi</taxon>
        <taxon>Dikarya</taxon>
        <taxon>Basidiomycota</taxon>
        <taxon>Agaricomycotina</taxon>
        <taxon>Agaricomycetes</taxon>
        <taxon>Polyporales</taxon>
        <taxon>Polyporaceae</taxon>
        <taxon>Trametes</taxon>
    </lineage>
</organism>
<gene>
    <name evidence="1" type="ORF">NUW54_g647</name>
</gene>
<accession>A0ACC1QAF9</accession>
<proteinExistence type="predicted"/>
<name>A0ACC1QAF9_9APHY</name>